<dbReference type="Proteomes" id="UP000323917">
    <property type="component" value="Chromosome"/>
</dbReference>
<protein>
    <recommendedName>
        <fullName evidence="3">DUF1570 domain-containing protein</fullName>
    </recommendedName>
</protein>
<reference evidence="1 2" key="1">
    <citation type="submission" date="2019-08" db="EMBL/GenBank/DDBJ databases">
        <title>Deep-cultivation of Planctomycetes and their phenomic and genomic characterization uncovers novel biology.</title>
        <authorList>
            <person name="Wiegand S."/>
            <person name="Jogler M."/>
            <person name="Boedeker C."/>
            <person name="Pinto D."/>
            <person name="Vollmers J."/>
            <person name="Rivas-Marin E."/>
            <person name="Kohn T."/>
            <person name="Peeters S.H."/>
            <person name="Heuer A."/>
            <person name="Rast P."/>
            <person name="Oberbeckmann S."/>
            <person name="Bunk B."/>
            <person name="Jeske O."/>
            <person name="Meyerdierks A."/>
            <person name="Storesund J.E."/>
            <person name="Kallscheuer N."/>
            <person name="Luecker S."/>
            <person name="Lage O.M."/>
            <person name="Pohl T."/>
            <person name="Merkel B.J."/>
            <person name="Hornburger P."/>
            <person name="Mueller R.-W."/>
            <person name="Bruemmer F."/>
            <person name="Labrenz M."/>
            <person name="Spormann A.M."/>
            <person name="Op den Camp H."/>
            <person name="Overmann J."/>
            <person name="Amann R."/>
            <person name="Jetten M.S.M."/>
            <person name="Mascher T."/>
            <person name="Medema M.H."/>
            <person name="Devos D.P."/>
            <person name="Kaster A.-K."/>
            <person name="Ovreas L."/>
            <person name="Rohde M."/>
            <person name="Galperin M.Y."/>
            <person name="Jogler C."/>
        </authorList>
    </citation>
    <scope>NUCLEOTIDE SEQUENCE [LARGE SCALE GENOMIC DNA]</scope>
    <source>
        <strain evidence="1 2">Pr1d</strain>
    </source>
</reference>
<proteinExistence type="predicted"/>
<dbReference type="OrthoDB" id="249876at2"/>
<dbReference type="KEGG" id="bgok:Pr1d_38430"/>
<sequence>MPDFSRRIFLAGCGSALFLRWAVQAVPCSAAPRWQDSRSHGPFQLQATFPMGDLTPLFQELSSLELELQRTLAVLPEQNRIDVYLLSDQESHKEILSELYPRVPYRRALYVQRGGQSSVYTYKNPSLPVDLRHECTHALLHASLPMVPLWLDEGLAEYFEVPADERAFGNPHMAKLRWNFRLGMVRSIESLESCGDLESMGGVEYRFAWAWVHFMLHGPLAAHRELVHFLSDIRRGNPPGQLSERLKAKIPDLENQFIGHFKSWSK</sequence>
<name>A0A5B9QF65_9BACT</name>
<dbReference type="AlphaFoldDB" id="A0A5B9QF65"/>
<evidence type="ECO:0000313" key="2">
    <source>
        <dbReference type="Proteomes" id="UP000323917"/>
    </source>
</evidence>
<organism evidence="1 2">
    <name type="scientific">Bythopirellula goksoeyrii</name>
    <dbReference type="NCBI Taxonomy" id="1400387"/>
    <lineage>
        <taxon>Bacteria</taxon>
        <taxon>Pseudomonadati</taxon>
        <taxon>Planctomycetota</taxon>
        <taxon>Planctomycetia</taxon>
        <taxon>Pirellulales</taxon>
        <taxon>Lacipirellulaceae</taxon>
        <taxon>Bythopirellula</taxon>
    </lineage>
</organism>
<gene>
    <name evidence="1" type="ORF">Pr1d_38430</name>
</gene>
<evidence type="ECO:0008006" key="3">
    <source>
        <dbReference type="Google" id="ProtNLM"/>
    </source>
</evidence>
<dbReference type="RefSeq" id="WP_148074862.1">
    <property type="nucleotide sequence ID" value="NZ_CP042913.1"/>
</dbReference>
<evidence type="ECO:0000313" key="1">
    <source>
        <dbReference type="EMBL" id="QEG36529.1"/>
    </source>
</evidence>
<dbReference type="EMBL" id="CP042913">
    <property type="protein sequence ID" value="QEG36529.1"/>
    <property type="molecule type" value="Genomic_DNA"/>
</dbReference>
<keyword evidence="2" id="KW-1185">Reference proteome</keyword>
<accession>A0A5B9QF65</accession>